<gene>
    <name evidence="2" type="ORF">XNOV1_A009989</name>
</gene>
<keyword evidence="3" id="KW-1185">Reference proteome</keyword>
<feature type="region of interest" description="Disordered" evidence="1">
    <location>
        <begin position="669"/>
        <end position="763"/>
    </location>
</feature>
<feature type="compositionally biased region" description="Acidic residues" evidence="1">
    <location>
        <begin position="851"/>
        <end position="861"/>
    </location>
</feature>
<reference evidence="2" key="1">
    <citation type="submission" date="2023-08" db="EMBL/GenBank/DDBJ databases">
        <authorList>
            <person name="Alioto T."/>
            <person name="Alioto T."/>
            <person name="Gomez Garrido J."/>
        </authorList>
    </citation>
    <scope>NUCLEOTIDE SEQUENCE</scope>
</reference>
<feature type="compositionally biased region" description="Basic and acidic residues" evidence="1">
    <location>
        <begin position="464"/>
        <end position="476"/>
    </location>
</feature>
<name>A0AAV1FQP6_XYRNO</name>
<feature type="region of interest" description="Disordered" evidence="1">
    <location>
        <begin position="161"/>
        <end position="241"/>
    </location>
</feature>
<feature type="region of interest" description="Disordered" evidence="1">
    <location>
        <begin position="280"/>
        <end position="516"/>
    </location>
</feature>
<feature type="region of interest" description="Disordered" evidence="1">
    <location>
        <begin position="806"/>
        <end position="870"/>
    </location>
</feature>
<proteinExistence type="predicted"/>
<dbReference type="CDD" id="cd20912">
    <property type="entry name" value="AIR_RAP80-like"/>
    <property type="match status" value="1"/>
</dbReference>
<feature type="compositionally biased region" description="Basic and acidic residues" evidence="1">
    <location>
        <begin position="712"/>
        <end position="741"/>
    </location>
</feature>
<feature type="region of interest" description="Disordered" evidence="1">
    <location>
        <begin position="935"/>
        <end position="956"/>
    </location>
</feature>
<dbReference type="GO" id="GO:0070531">
    <property type="term" value="C:BRCA1-A complex"/>
    <property type="evidence" value="ECO:0007669"/>
    <property type="project" value="InterPro"/>
</dbReference>
<dbReference type="InterPro" id="IPR038868">
    <property type="entry name" value="RAP80"/>
</dbReference>
<feature type="compositionally biased region" description="Basic and acidic residues" evidence="1">
    <location>
        <begin position="76"/>
        <end position="86"/>
    </location>
</feature>
<dbReference type="Gene3D" id="6.10.250.1800">
    <property type="match status" value="1"/>
</dbReference>
<feature type="compositionally biased region" description="Polar residues" evidence="1">
    <location>
        <begin position="161"/>
        <end position="174"/>
    </location>
</feature>
<sequence>MRGRRGQSSSSSSSAVLQQQQNRMALRKQIITDGGNCSSESQQGDEDTQEDGDLNDRDESSSLLPSLSLRERRKRERENKSKPKEMTEEEMMDLALRLSEREANITALRLQKEEEAMMKAIQESMVSQTQPCPPFESQSLLSDPDAPLRLCSRRKLSYSNRKQASEVGTWQETDLNGGAEGAGDESPKRSKKRRKKEGSPLLEMPDLSQTQKISTQDSPVTPELLDLQLDSPQSCDSTQIKDCKSPVFPSVSCRAEVQVPPLSQNLLDSCRTSGFVLCSQNSVTAPPKSPSTQPKSPTFPKSPQTSRDLSPSKSPVFSETEQGDDSETQLSPGDFKSPVFGQTTQHEKSQKASRPQDCNTGFTFSSQDSSSSSVKSTSCRPQSPVFLQSPGRPETVCPAKGSGVWRSPEFSGTDGEQSEQRDVPSTSPVFDRTEGEQKHSEGPESRGLSQSLKQKVNEEDADEGSSRGESHEEKLDFLFSKSHKTTNADVKFNKPSKSDDSEEDLTEISKDCNPAEMELSNNMKLLWSDDDDTVTPAGSPSPIFPDETTAQSANAETAAINHVTAASAGLSGSNSSVRMTPTYKLTGLHFSCRQQISTSETNSQRSEGEPASGTTVYYHWGVPFCPRGVNPDSYTQVILAQMEVYEKSLKQAQRCLLRKVEWGEAVLPQVEKSPPPESQSPESSQQDVPRRRGIRLRRNLLNEDAEREEEKEEKKTEGEETKEDKDGKMKNEGGESGRVDPDDCDVCPEISVPEATQNQNETPDDLQMDFLTHLNPRDVVWVSPKLQCGSPEEVDVDMILRDDSPVQEETQKEAEVEMEVDAQADKETKGNINAGSSRDVGGQEEIKALTEDDQGDIDVEEVNSHRLQRSTSPEIELAATAAQSPDTNVDCPICQGSFPVTEIEMHAAYCDGEVAVVHERRPKADSLKVLSKPCRKRTRRAEVREEEETEEPLNTGKNQEKCYVCQKAVPLRDYSRHTELCIQRRAPKTAGRGNLLSALEQTDGRDSEPGPSGSRLQTREVIDLRDDDDDEDGVSSLRISNSPIRAFTPISEATDCLIDFKKQRRAKKPSQRRR</sequence>
<dbReference type="Proteomes" id="UP001178508">
    <property type="component" value="Chromosome 9"/>
</dbReference>
<dbReference type="GO" id="GO:0006302">
    <property type="term" value="P:double-strand break repair"/>
    <property type="evidence" value="ECO:0007669"/>
    <property type="project" value="InterPro"/>
</dbReference>
<feature type="compositionally biased region" description="Low complexity" evidence="1">
    <location>
        <begin position="365"/>
        <end position="378"/>
    </location>
</feature>
<evidence type="ECO:0000313" key="2">
    <source>
        <dbReference type="EMBL" id="CAJ1063289.1"/>
    </source>
</evidence>
<dbReference type="PANTHER" id="PTHR15932">
    <property type="entry name" value="UBIQUITIN INTERACTION MOTIF-CONTAINING PROTEIN 1"/>
    <property type="match status" value="1"/>
</dbReference>
<evidence type="ECO:0000256" key="1">
    <source>
        <dbReference type="SAM" id="MobiDB-lite"/>
    </source>
</evidence>
<protein>
    <submittedName>
        <fullName evidence="2">BRCA1-A complex subunit RAP80 isoform X2</fullName>
    </submittedName>
</protein>
<accession>A0AAV1FQP6</accession>
<feature type="compositionally biased region" description="Polar residues" evidence="1">
    <location>
        <begin position="352"/>
        <end position="364"/>
    </location>
</feature>
<feature type="compositionally biased region" description="Polar residues" evidence="1">
    <location>
        <begin position="124"/>
        <end position="141"/>
    </location>
</feature>
<dbReference type="GO" id="GO:0070530">
    <property type="term" value="F:K63-linked polyubiquitin modification-dependent protein binding"/>
    <property type="evidence" value="ECO:0007669"/>
    <property type="project" value="InterPro"/>
</dbReference>
<organism evidence="2 3">
    <name type="scientific">Xyrichtys novacula</name>
    <name type="common">Pearly razorfish</name>
    <name type="synonym">Hemipteronotus novacula</name>
    <dbReference type="NCBI Taxonomy" id="13765"/>
    <lineage>
        <taxon>Eukaryota</taxon>
        <taxon>Metazoa</taxon>
        <taxon>Chordata</taxon>
        <taxon>Craniata</taxon>
        <taxon>Vertebrata</taxon>
        <taxon>Euteleostomi</taxon>
        <taxon>Actinopterygii</taxon>
        <taxon>Neopterygii</taxon>
        <taxon>Teleostei</taxon>
        <taxon>Neoteleostei</taxon>
        <taxon>Acanthomorphata</taxon>
        <taxon>Eupercaria</taxon>
        <taxon>Labriformes</taxon>
        <taxon>Labridae</taxon>
        <taxon>Xyrichtys</taxon>
    </lineage>
</organism>
<dbReference type="PANTHER" id="PTHR15932:SF2">
    <property type="entry name" value="BRCA1-A COMPLEX SUBUNIT RAP80"/>
    <property type="match status" value="1"/>
</dbReference>
<evidence type="ECO:0000313" key="3">
    <source>
        <dbReference type="Proteomes" id="UP001178508"/>
    </source>
</evidence>
<feature type="compositionally biased region" description="Basic and acidic residues" evidence="1">
    <location>
        <begin position="806"/>
        <end position="815"/>
    </location>
</feature>
<dbReference type="GO" id="GO:0042393">
    <property type="term" value="F:histone binding"/>
    <property type="evidence" value="ECO:0007669"/>
    <property type="project" value="TreeGrafter"/>
</dbReference>
<feature type="compositionally biased region" description="Acidic residues" evidence="1">
    <location>
        <begin position="43"/>
        <end position="53"/>
    </location>
</feature>
<dbReference type="GO" id="GO:0045739">
    <property type="term" value="P:positive regulation of DNA repair"/>
    <property type="evidence" value="ECO:0007669"/>
    <property type="project" value="TreeGrafter"/>
</dbReference>
<feature type="compositionally biased region" description="Basic and acidic residues" evidence="1">
    <location>
        <begin position="431"/>
        <end position="444"/>
    </location>
</feature>
<feature type="region of interest" description="Disordered" evidence="1">
    <location>
        <begin position="999"/>
        <end position="1037"/>
    </location>
</feature>
<dbReference type="EMBL" id="OY660872">
    <property type="protein sequence ID" value="CAJ1063289.1"/>
    <property type="molecule type" value="Genomic_DNA"/>
</dbReference>
<feature type="compositionally biased region" description="Low complexity" evidence="1">
    <location>
        <begin position="290"/>
        <end position="306"/>
    </location>
</feature>
<dbReference type="AlphaFoldDB" id="A0AAV1FQP6"/>
<feature type="region of interest" description="Disordered" evidence="1">
    <location>
        <begin position="123"/>
        <end position="144"/>
    </location>
</feature>
<feature type="compositionally biased region" description="Polar residues" evidence="1">
    <location>
        <begin position="207"/>
        <end position="219"/>
    </location>
</feature>
<feature type="region of interest" description="Disordered" evidence="1">
    <location>
        <begin position="1"/>
        <end position="92"/>
    </location>
</feature>
<feature type="region of interest" description="Disordered" evidence="1">
    <location>
        <begin position="528"/>
        <end position="552"/>
    </location>
</feature>
<feature type="compositionally biased region" description="Polar residues" evidence="1">
    <location>
        <begin position="307"/>
        <end position="320"/>
    </location>
</feature>